<dbReference type="Proteomes" id="UP001056120">
    <property type="component" value="Linkage Group LG08"/>
</dbReference>
<proteinExistence type="predicted"/>
<evidence type="ECO:0000313" key="2">
    <source>
        <dbReference type="Proteomes" id="UP001056120"/>
    </source>
</evidence>
<keyword evidence="2" id="KW-1185">Reference proteome</keyword>
<name>A0ACB9INY6_9ASTR</name>
<reference evidence="1 2" key="2">
    <citation type="journal article" date="2022" name="Mol. Ecol. Resour.">
        <title>The genomes of chicory, endive, great burdock and yacon provide insights into Asteraceae paleo-polyploidization history and plant inulin production.</title>
        <authorList>
            <person name="Fan W."/>
            <person name="Wang S."/>
            <person name="Wang H."/>
            <person name="Wang A."/>
            <person name="Jiang F."/>
            <person name="Liu H."/>
            <person name="Zhao H."/>
            <person name="Xu D."/>
            <person name="Zhang Y."/>
        </authorList>
    </citation>
    <scope>NUCLEOTIDE SEQUENCE [LARGE SCALE GENOMIC DNA]</scope>
    <source>
        <strain evidence="2">cv. Yunnan</strain>
        <tissue evidence="1">Leaves</tissue>
    </source>
</reference>
<reference evidence="2" key="1">
    <citation type="journal article" date="2022" name="Mol. Ecol. Resour.">
        <title>The genomes of chicory, endive, great burdock and yacon provide insights into Asteraceae palaeo-polyploidization history and plant inulin production.</title>
        <authorList>
            <person name="Fan W."/>
            <person name="Wang S."/>
            <person name="Wang H."/>
            <person name="Wang A."/>
            <person name="Jiang F."/>
            <person name="Liu H."/>
            <person name="Zhao H."/>
            <person name="Xu D."/>
            <person name="Zhang Y."/>
        </authorList>
    </citation>
    <scope>NUCLEOTIDE SEQUENCE [LARGE SCALE GENOMIC DNA]</scope>
    <source>
        <strain evidence="2">cv. Yunnan</strain>
    </source>
</reference>
<gene>
    <name evidence="1" type="ORF">L1987_25224</name>
</gene>
<evidence type="ECO:0000313" key="1">
    <source>
        <dbReference type="EMBL" id="KAI3809253.1"/>
    </source>
</evidence>
<dbReference type="EMBL" id="CM042025">
    <property type="protein sequence ID" value="KAI3809253.1"/>
    <property type="molecule type" value="Genomic_DNA"/>
</dbReference>
<protein>
    <submittedName>
        <fullName evidence="1">Uncharacterized protein</fullName>
    </submittedName>
</protein>
<sequence length="246" mass="28233">MLPESYISSRSDEASRTLEKSFAVYDMDYDDEQWLKKSNHECVSEDVFEKVIDAFERGIYYSPHDYSEAASAVDRCLGLASKEVLEDVYSYWMTKRKKKRSALIRVFKRSMAVFSKQKRVKRHFTTTVLRKKRSFRRRASQRLQKSSLILIKLERLKPNPTCFTMLNDEKLLEESTKAYIKVHETQEAAKRSEESSIVKRQKAQTLMEAADLAIYRATMALRIAEALAAGGSVDLVAGATFGSLVD</sequence>
<organism evidence="1 2">
    <name type="scientific">Smallanthus sonchifolius</name>
    <dbReference type="NCBI Taxonomy" id="185202"/>
    <lineage>
        <taxon>Eukaryota</taxon>
        <taxon>Viridiplantae</taxon>
        <taxon>Streptophyta</taxon>
        <taxon>Embryophyta</taxon>
        <taxon>Tracheophyta</taxon>
        <taxon>Spermatophyta</taxon>
        <taxon>Magnoliopsida</taxon>
        <taxon>eudicotyledons</taxon>
        <taxon>Gunneridae</taxon>
        <taxon>Pentapetalae</taxon>
        <taxon>asterids</taxon>
        <taxon>campanulids</taxon>
        <taxon>Asterales</taxon>
        <taxon>Asteraceae</taxon>
        <taxon>Asteroideae</taxon>
        <taxon>Heliantheae alliance</taxon>
        <taxon>Millerieae</taxon>
        <taxon>Smallanthus</taxon>
    </lineage>
</organism>
<comment type="caution">
    <text evidence="1">The sequence shown here is derived from an EMBL/GenBank/DDBJ whole genome shotgun (WGS) entry which is preliminary data.</text>
</comment>
<accession>A0ACB9INY6</accession>